<feature type="region of interest" description="Disordered" evidence="1">
    <location>
        <begin position="82"/>
        <end position="109"/>
    </location>
</feature>
<evidence type="ECO:0000313" key="3">
    <source>
        <dbReference type="EMBL" id="KAI0302348.1"/>
    </source>
</evidence>
<dbReference type="AlphaFoldDB" id="A0AAD4M501"/>
<dbReference type="Proteomes" id="UP001203297">
    <property type="component" value="Unassembled WGS sequence"/>
</dbReference>
<name>A0AAD4M501_9AGAM</name>
<dbReference type="EMBL" id="WTXG01000011">
    <property type="protein sequence ID" value="KAI0302348.1"/>
    <property type="molecule type" value="Genomic_DNA"/>
</dbReference>
<evidence type="ECO:0000313" key="4">
    <source>
        <dbReference type="Proteomes" id="UP001203297"/>
    </source>
</evidence>
<keyword evidence="4" id="KW-1185">Reference proteome</keyword>
<accession>A0AAD4M501</accession>
<keyword evidence="2" id="KW-0732">Signal</keyword>
<sequence length="124" mass="12777">MLSTTCLSLLVAGLTMLSQMPATYAAPVPSQANSAGIKRVCFFYGCRVAEVSSNTPTTAQSPVNELVDMLIGVLQEFQHNTGASDPTSVVELSSPSLGPEVPPVAESASPVTEVDVIEPVAAAL</sequence>
<proteinExistence type="predicted"/>
<protein>
    <submittedName>
        <fullName evidence="3">Uncharacterized protein</fullName>
    </submittedName>
</protein>
<evidence type="ECO:0000256" key="1">
    <source>
        <dbReference type="SAM" id="MobiDB-lite"/>
    </source>
</evidence>
<gene>
    <name evidence="3" type="ORF">B0F90DRAFT_1714103</name>
</gene>
<feature type="chain" id="PRO_5041987333" evidence="2">
    <location>
        <begin position="26"/>
        <end position="124"/>
    </location>
</feature>
<feature type="compositionally biased region" description="Polar residues" evidence="1">
    <location>
        <begin position="82"/>
        <end position="96"/>
    </location>
</feature>
<feature type="signal peptide" evidence="2">
    <location>
        <begin position="1"/>
        <end position="25"/>
    </location>
</feature>
<organism evidence="3 4">
    <name type="scientific">Multifurca ochricompacta</name>
    <dbReference type="NCBI Taxonomy" id="376703"/>
    <lineage>
        <taxon>Eukaryota</taxon>
        <taxon>Fungi</taxon>
        <taxon>Dikarya</taxon>
        <taxon>Basidiomycota</taxon>
        <taxon>Agaricomycotina</taxon>
        <taxon>Agaricomycetes</taxon>
        <taxon>Russulales</taxon>
        <taxon>Russulaceae</taxon>
        <taxon>Multifurca</taxon>
    </lineage>
</organism>
<reference evidence="3" key="1">
    <citation type="journal article" date="2022" name="New Phytol.">
        <title>Evolutionary transition to the ectomycorrhizal habit in the genomes of a hyperdiverse lineage of mushroom-forming fungi.</title>
        <authorList>
            <person name="Looney B."/>
            <person name="Miyauchi S."/>
            <person name="Morin E."/>
            <person name="Drula E."/>
            <person name="Courty P.E."/>
            <person name="Kohler A."/>
            <person name="Kuo A."/>
            <person name="LaButti K."/>
            <person name="Pangilinan J."/>
            <person name="Lipzen A."/>
            <person name="Riley R."/>
            <person name="Andreopoulos W."/>
            <person name="He G."/>
            <person name="Johnson J."/>
            <person name="Nolan M."/>
            <person name="Tritt A."/>
            <person name="Barry K.W."/>
            <person name="Grigoriev I.V."/>
            <person name="Nagy L.G."/>
            <person name="Hibbett D."/>
            <person name="Henrissat B."/>
            <person name="Matheny P.B."/>
            <person name="Labbe J."/>
            <person name="Martin F.M."/>
        </authorList>
    </citation>
    <scope>NUCLEOTIDE SEQUENCE</scope>
    <source>
        <strain evidence="3">BPL690</strain>
    </source>
</reference>
<comment type="caution">
    <text evidence="3">The sequence shown here is derived from an EMBL/GenBank/DDBJ whole genome shotgun (WGS) entry which is preliminary data.</text>
</comment>
<evidence type="ECO:0000256" key="2">
    <source>
        <dbReference type="SAM" id="SignalP"/>
    </source>
</evidence>